<evidence type="ECO:0000313" key="3">
    <source>
        <dbReference type="EMBL" id="UPV99686.1"/>
    </source>
</evidence>
<dbReference type="AlphaFoldDB" id="A0A8U0IF43"/>
<feature type="transmembrane region" description="Helical" evidence="1">
    <location>
        <begin position="35"/>
        <end position="56"/>
    </location>
</feature>
<dbReference type="Proteomes" id="UP000830434">
    <property type="component" value="Chromosome"/>
</dbReference>
<evidence type="ECO:0000256" key="1">
    <source>
        <dbReference type="SAM" id="Phobius"/>
    </source>
</evidence>
<evidence type="ECO:0000259" key="2">
    <source>
        <dbReference type="Pfam" id="PF26267"/>
    </source>
</evidence>
<dbReference type="EMBL" id="CP096658">
    <property type="protein sequence ID" value="UPV99686.1"/>
    <property type="molecule type" value="Genomic_DNA"/>
</dbReference>
<dbReference type="RefSeq" id="WP_248654177.1">
    <property type="nucleotide sequence ID" value="NZ_CP096658.1"/>
</dbReference>
<gene>
    <name evidence="3" type="ORF">M0R88_14340</name>
</gene>
<proteinExistence type="predicted"/>
<keyword evidence="1" id="KW-0472">Membrane</keyword>
<sequence>MDWNALVAPVVSYTLVAAAATVGVAYLVFSSGLTLLLLAGAGVLLVVLGAGEAGAAPASGFGMAEDSGMGGLTEGMEMLPGSSSDLSVRAKMLFYGLGLVAWTLAGLAVLLR</sequence>
<evidence type="ECO:0000313" key="4">
    <source>
        <dbReference type="Proteomes" id="UP000830434"/>
    </source>
</evidence>
<dbReference type="GeneID" id="72191057"/>
<dbReference type="KEGG" id="haxz:M0R88_14340"/>
<protein>
    <recommendedName>
        <fullName evidence="2">DUF8070 domain-containing protein</fullName>
    </recommendedName>
</protein>
<reference evidence="3" key="1">
    <citation type="submission" date="2022-04" db="EMBL/GenBank/DDBJ databases">
        <title>Diverse halophilic archaea isolated from saline environments.</title>
        <authorList>
            <person name="Cui H.-L."/>
        </authorList>
    </citation>
    <scope>NUCLEOTIDE SEQUENCE</scope>
    <source>
        <strain evidence="3">XZYJT40</strain>
    </source>
</reference>
<keyword evidence="4" id="KW-1185">Reference proteome</keyword>
<keyword evidence="1" id="KW-0812">Transmembrane</keyword>
<feature type="transmembrane region" description="Helical" evidence="1">
    <location>
        <begin position="6"/>
        <end position="28"/>
    </location>
</feature>
<accession>A0A8U0IF43</accession>
<feature type="domain" description="DUF8070" evidence="2">
    <location>
        <begin position="1"/>
        <end position="110"/>
    </location>
</feature>
<dbReference type="Pfam" id="PF26267">
    <property type="entry name" value="DUF8070"/>
    <property type="match status" value="1"/>
</dbReference>
<dbReference type="InterPro" id="IPR058383">
    <property type="entry name" value="DUF8070"/>
</dbReference>
<organism evidence="3 4">
    <name type="scientific">Halorussus gelatinilyticus</name>
    <dbReference type="NCBI Taxonomy" id="2937524"/>
    <lineage>
        <taxon>Archaea</taxon>
        <taxon>Methanobacteriati</taxon>
        <taxon>Methanobacteriota</taxon>
        <taxon>Stenosarchaea group</taxon>
        <taxon>Halobacteria</taxon>
        <taxon>Halobacteriales</taxon>
        <taxon>Haladaptataceae</taxon>
        <taxon>Halorussus</taxon>
    </lineage>
</organism>
<keyword evidence="1" id="KW-1133">Transmembrane helix</keyword>
<feature type="transmembrane region" description="Helical" evidence="1">
    <location>
        <begin position="92"/>
        <end position="111"/>
    </location>
</feature>
<name>A0A8U0IF43_9EURY</name>